<proteinExistence type="predicted"/>
<dbReference type="InterPro" id="IPR029032">
    <property type="entry name" value="AhpD-like"/>
</dbReference>
<evidence type="ECO:0000313" key="2">
    <source>
        <dbReference type="Proteomes" id="UP000664034"/>
    </source>
</evidence>
<evidence type="ECO:0008006" key="3">
    <source>
        <dbReference type="Google" id="ProtNLM"/>
    </source>
</evidence>
<protein>
    <recommendedName>
        <fullName evidence="3">Alkylhydroperoxidase family enzyme, contains CxxC motif</fullName>
    </recommendedName>
</protein>
<dbReference type="AlphaFoldDB" id="A0A939GLP2"/>
<sequence length="181" mass="20007">MPRIDPLSEQDASPDLLAAWAQHIADYPGSRITNMKATLSHAPLAFSVYMQWYPLYHAVIGIVGERAAYLFAHAISEASNCPVCTTFFRKIIIQNGERPEDLILSEAEQQLLDFGAAIARQQGEVPDAIYQPINDHFQPAEIVMLVAFAGQMVATNLFNNALSVTVDDYLAPYLPLTQPTD</sequence>
<comment type="caution">
    <text evidence="1">The sequence shown here is derived from an EMBL/GenBank/DDBJ whole genome shotgun (WGS) entry which is preliminary data.</text>
</comment>
<gene>
    <name evidence="1" type="ORF">J2I47_24055</name>
</gene>
<organism evidence="1 2">
    <name type="scientific">Fibrella rubiginis</name>
    <dbReference type="NCBI Taxonomy" id="2817060"/>
    <lineage>
        <taxon>Bacteria</taxon>
        <taxon>Pseudomonadati</taxon>
        <taxon>Bacteroidota</taxon>
        <taxon>Cytophagia</taxon>
        <taxon>Cytophagales</taxon>
        <taxon>Spirosomataceae</taxon>
        <taxon>Fibrella</taxon>
    </lineage>
</organism>
<dbReference type="EMBL" id="JAFMYV010000016">
    <property type="protein sequence ID" value="MBO0939644.1"/>
    <property type="molecule type" value="Genomic_DNA"/>
</dbReference>
<dbReference type="RefSeq" id="WP_207367175.1">
    <property type="nucleotide sequence ID" value="NZ_JAFMYV010000016.1"/>
</dbReference>
<evidence type="ECO:0000313" key="1">
    <source>
        <dbReference type="EMBL" id="MBO0939644.1"/>
    </source>
</evidence>
<keyword evidence="2" id="KW-1185">Reference proteome</keyword>
<accession>A0A939GLP2</accession>
<dbReference type="Gene3D" id="1.20.1290.10">
    <property type="entry name" value="AhpD-like"/>
    <property type="match status" value="1"/>
</dbReference>
<reference evidence="1" key="1">
    <citation type="submission" date="2021-03" db="EMBL/GenBank/DDBJ databases">
        <title>Fibrella sp. HMF5335 genome sequencing and assembly.</title>
        <authorList>
            <person name="Kang H."/>
            <person name="Kim H."/>
            <person name="Bae S."/>
            <person name="Joh K."/>
        </authorList>
    </citation>
    <scope>NUCLEOTIDE SEQUENCE</scope>
    <source>
        <strain evidence="1">HMF5335</strain>
    </source>
</reference>
<dbReference type="SUPFAM" id="SSF69118">
    <property type="entry name" value="AhpD-like"/>
    <property type="match status" value="1"/>
</dbReference>
<name>A0A939GLP2_9BACT</name>
<dbReference type="Proteomes" id="UP000664034">
    <property type="component" value="Unassembled WGS sequence"/>
</dbReference>